<dbReference type="GeneID" id="25728219"/>
<proteinExistence type="predicted"/>
<evidence type="ECO:0000313" key="2">
    <source>
        <dbReference type="EMBL" id="KIY96962.1"/>
    </source>
</evidence>
<dbReference type="EMBL" id="KK102770">
    <property type="protein sequence ID" value="KIY96962.1"/>
    <property type="molecule type" value="Genomic_DNA"/>
</dbReference>
<evidence type="ECO:0000256" key="1">
    <source>
        <dbReference type="SAM" id="MobiDB-lite"/>
    </source>
</evidence>
<feature type="region of interest" description="Disordered" evidence="1">
    <location>
        <begin position="126"/>
        <end position="149"/>
    </location>
</feature>
<feature type="compositionally biased region" description="Gly residues" evidence="1">
    <location>
        <begin position="128"/>
        <end position="149"/>
    </location>
</feature>
<sequence length="301" mass="31155">MAAAYAAGVAPGAMRSAVERLAAGARRVAVALADCHRLAALIKPEAYTAFAIPEVQPRVRGMVHIVEGAEEEAFELAEWALGGGFRYAPARAAAGGTYSYHRLRYDLDDLVHAVFAPSDALDDTLAGDSGGGCQGDGGGGRHGSSEGGDGGSDVLLAWEGLERLSFAPYAANELWQLVDAWRAALAAEAAVRAPRTAAQVALARLRAMQGLDLGERMEGAAEAAERLSGDMARLWASWQATRAAGFEGLVGLEGRRLEGAAADQERAAAGVFGEGNMGGESSRAVGELAAMMAAMRGKRVA</sequence>
<dbReference type="Proteomes" id="UP000054498">
    <property type="component" value="Unassembled WGS sequence"/>
</dbReference>
<dbReference type="RefSeq" id="XP_013895982.1">
    <property type="nucleotide sequence ID" value="XM_014040528.1"/>
</dbReference>
<protein>
    <submittedName>
        <fullName evidence="2">Uncharacterized protein</fullName>
    </submittedName>
</protein>
<organism evidence="2 3">
    <name type="scientific">Monoraphidium neglectum</name>
    <dbReference type="NCBI Taxonomy" id="145388"/>
    <lineage>
        <taxon>Eukaryota</taxon>
        <taxon>Viridiplantae</taxon>
        <taxon>Chlorophyta</taxon>
        <taxon>core chlorophytes</taxon>
        <taxon>Chlorophyceae</taxon>
        <taxon>CS clade</taxon>
        <taxon>Sphaeropleales</taxon>
        <taxon>Selenastraceae</taxon>
        <taxon>Monoraphidium</taxon>
    </lineage>
</organism>
<reference evidence="2 3" key="1">
    <citation type="journal article" date="2013" name="BMC Genomics">
        <title>Reconstruction of the lipid metabolism for the microalga Monoraphidium neglectum from its genome sequence reveals characteristics suitable for biofuel production.</title>
        <authorList>
            <person name="Bogen C."/>
            <person name="Al-Dilaimi A."/>
            <person name="Albersmeier A."/>
            <person name="Wichmann J."/>
            <person name="Grundmann M."/>
            <person name="Rupp O."/>
            <person name="Lauersen K.J."/>
            <person name="Blifernez-Klassen O."/>
            <person name="Kalinowski J."/>
            <person name="Goesmann A."/>
            <person name="Mussgnug J.H."/>
            <person name="Kruse O."/>
        </authorList>
    </citation>
    <scope>NUCLEOTIDE SEQUENCE [LARGE SCALE GENOMIC DNA]</scope>
    <source>
        <strain evidence="2 3">SAG 48.87</strain>
    </source>
</reference>
<keyword evidence="3" id="KW-1185">Reference proteome</keyword>
<name>A0A0D2JB32_9CHLO</name>
<evidence type="ECO:0000313" key="3">
    <source>
        <dbReference type="Proteomes" id="UP000054498"/>
    </source>
</evidence>
<dbReference type="AlphaFoldDB" id="A0A0D2JB32"/>
<gene>
    <name evidence="2" type="ORF">MNEG_11000</name>
</gene>
<dbReference type="KEGG" id="mng:MNEG_11000"/>
<accession>A0A0D2JB32</accession>